<comment type="similarity">
    <text evidence="2">Belongs to the polysaccharide synthase family.</text>
</comment>
<feature type="transmembrane region" description="Helical" evidence="7">
    <location>
        <begin position="114"/>
        <end position="135"/>
    </location>
</feature>
<evidence type="ECO:0000256" key="2">
    <source>
        <dbReference type="ARBA" id="ARBA00007430"/>
    </source>
</evidence>
<feature type="transmembrane region" description="Helical" evidence="7">
    <location>
        <begin position="362"/>
        <end position="388"/>
    </location>
</feature>
<reference evidence="9" key="1">
    <citation type="journal article" date="2019" name="Int. J. Syst. Evol. Microbiol.">
        <title>The Global Catalogue of Microorganisms (GCM) 10K type strain sequencing project: providing services to taxonomists for standard genome sequencing and annotation.</title>
        <authorList>
            <consortium name="The Broad Institute Genomics Platform"/>
            <consortium name="The Broad Institute Genome Sequencing Center for Infectious Disease"/>
            <person name="Wu L."/>
            <person name="Ma J."/>
        </authorList>
    </citation>
    <scope>NUCLEOTIDE SEQUENCE [LARGE SCALE GENOMIC DNA]</scope>
    <source>
        <strain evidence="9">SHR3</strain>
    </source>
</reference>
<gene>
    <name evidence="8" type="ORF">ACFPTN_04825</name>
</gene>
<feature type="transmembrane region" description="Helical" evidence="7">
    <location>
        <begin position="79"/>
        <end position="102"/>
    </location>
</feature>
<evidence type="ECO:0000256" key="4">
    <source>
        <dbReference type="ARBA" id="ARBA00022692"/>
    </source>
</evidence>
<accession>A0ABW1ANK8</accession>
<keyword evidence="3" id="KW-1003">Cell membrane</keyword>
<evidence type="ECO:0000313" key="8">
    <source>
        <dbReference type="EMBL" id="MFC5768687.1"/>
    </source>
</evidence>
<dbReference type="PANTHER" id="PTHR30250:SF10">
    <property type="entry name" value="LIPOPOLYSACCHARIDE BIOSYNTHESIS PROTEIN WZXC"/>
    <property type="match status" value="1"/>
</dbReference>
<organism evidence="8 9">
    <name type="scientific">Thauera sinica</name>
    <dbReference type="NCBI Taxonomy" id="2665146"/>
    <lineage>
        <taxon>Bacteria</taxon>
        <taxon>Pseudomonadati</taxon>
        <taxon>Pseudomonadota</taxon>
        <taxon>Betaproteobacteria</taxon>
        <taxon>Rhodocyclales</taxon>
        <taxon>Zoogloeaceae</taxon>
        <taxon>Thauera</taxon>
    </lineage>
</organism>
<keyword evidence="5 7" id="KW-1133">Transmembrane helix</keyword>
<keyword evidence="9" id="KW-1185">Reference proteome</keyword>
<feature type="transmembrane region" description="Helical" evidence="7">
    <location>
        <begin position="419"/>
        <end position="438"/>
    </location>
</feature>
<keyword evidence="4 7" id="KW-0812">Transmembrane</keyword>
<dbReference type="RefSeq" id="WP_096448395.1">
    <property type="nucleotide sequence ID" value="NZ_JBHSOG010000014.1"/>
</dbReference>
<evidence type="ECO:0000256" key="3">
    <source>
        <dbReference type="ARBA" id="ARBA00022475"/>
    </source>
</evidence>
<dbReference type="PANTHER" id="PTHR30250">
    <property type="entry name" value="PST FAMILY PREDICTED COLANIC ACID TRANSPORTER"/>
    <property type="match status" value="1"/>
</dbReference>
<dbReference type="EMBL" id="JBHSOG010000014">
    <property type="protein sequence ID" value="MFC5768687.1"/>
    <property type="molecule type" value="Genomic_DNA"/>
</dbReference>
<feature type="transmembrane region" description="Helical" evidence="7">
    <location>
        <begin position="282"/>
        <end position="308"/>
    </location>
</feature>
<evidence type="ECO:0000313" key="9">
    <source>
        <dbReference type="Proteomes" id="UP001595974"/>
    </source>
</evidence>
<dbReference type="Proteomes" id="UP001595974">
    <property type="component" value="Unassembled WGS sequence"/>
</dbReference>
<sequence>MSRLARLGSGLGWGGASTVIVAAFQLVFMAVMARLLEPADFGLVAVANVALRFLNYFAQMGVGSALVQKPELERGDIAAAFSVSIAVSLFCTLLAMLLAGFAGRFFSMPDLPAVIRWLSLGFVLSGMGTVANGLLRRDMHFKRLAINDAVAYVFGYGGIGIAMAVSGMGVWALVGASLSQTLLTAGLGYLGAQHPIAFVHGRAQRNHFLAFGGKYSLIGFLEFLGSNFDAMLIGKTLGDSAAGLYNRALLLANLPVEKPANVLSRALFPVLSSLGSQQRDKYAIGLQISVIVTGSYAFAVAGGISAAAPELVAVLLGEKWAASAAVTQILALSVGPLFVSHICGVTFDALGALGVKLKIQGGALLGLICGLMFALPYGLTGIATVIMIVESFKMLASLVAAASLLSIGRAVMLRIVATVLVFGGSSWGAVQLAAQLVHGFEHDIVRLAFEVAAGASGLILSFGLCRYLLASLQSVQWLLSRFPRLSRVFQST</sequence>
<feature type="transmembrane region" description="Helical" evidence="7">
    <location>
        <begin position="320"/>
        <end position="350"/>
    </location>
</feature>
<name>A0ABW1ANK8_9RHOO</name>
<proteinExistence type="inferred from homology"/>
<evidence type="ECO:0000256" key="6">
    <source>
        <dbReference type="ARBA" id="ARBA00023136"/>
    </source>
</evidence>
<evidence type="ECO:0000256" key="1">
    <source>
        <dbReference type="ARBA" id="ARBA00004651"/>
    </source>
</evidence>
<keyword evidence="6 7" id="KW-0472">Membrane</keyword>
<dbReference type="InterPro" id="IPR050833">
    <property type="entry name" value="Poly_Biosynth_Transport"/>
</dbReference>
<feature type="transmembrane region" description="Helical" evidence="7">
    <location>
        <begin position="12"/>
        <end position="35"/>
    </location>
</feature>
<feature type="transmembrane region" description="Helical" evidence="7">
    <location>
        <begin position="144"/>
        <end position="165"/>
    </location>
</feature>
<protein>
    <submittedName>
        <fullName evidence="8">Lipopolysaccharide biosynthesis protein</fullName>
    </submittedName>
</protein>
<dbReference type="Pfam" id="PF13440">
    <property type="entry name" value="Polysacc_synt_3"/>
    <property type="match status" value="1"/>
</dbReference>
<feature type="transmembrane region" description="Helical" evidence="7">
    <location>
        <begin position="394"/>
        <end position="412"/>
    </location>
</feature>
<evidence type="ECO:0000256" key="7">
    <source>
        <dbReference type="SAM" id="Phobius"/>
    </source>
</evidence>
<dbReference type="CDD" id="cd13127">
    <property type="entry name" value="MATE_tuaB_like"/>
    <property type="match status" value="1"/>
</dbReference>
<feature type="transmembrane region" description="Helical" evidence="7">
    <location>
        <begin position="41"/>
        <end position="58"/>
    </location>
</feature>
<feature type="transmembrane region" description="Helical" evidence="7">
    <location>
        <begin position="171"/>
        <end position="192"/>
    </location>
</feature>
<comment type="caution">
    <text evidence="8">The sequence shown here is derived from an EMBL/GenBank/DDBJ whole genome shotgun (WGS) entry which is preliminary data.</text>
</comment>
<evidence type="ECO:0000256" key="5">
    <source>
        <dbReference type="ARBA" id="ARBA00022989"/>
    </source>
</evidence>
<feature type="transmembrane region" description="Helical" evidence="7">
    <location>
        <begin position="444"/>
        <end position="469"/>
    </location>
</feature>
<comment type="subcellular location">
    <subcellularLocation>
        <location evidence="1">Cell membrane</location>
        <topology evidence="1">Multi-pass membrane protein</topology>
    </subcellularLocation>
</comment>